<dbReference type="GO" id="GO:0005049">
    <property type="term" value="F:nuclear export signal receptor activity"/>
    <property type="evidence" value="ECO:0007669"/>
    <property type="project" value="InterPro"/>
</dbReference>
<feature type="domain" description="Exportin-7/Ran-binding protein 17 TPR repeats" evidence="8">
    <location>
        <begin position="447"/>
        <end position="631"/>
    </location>
</feature>
<dbReference type="AlphaFoldDB" id="A0A8H7Q730"/>
<reference evidence="9" key="1">
    <citation type="submission" date="2020-12" db="EMBL/GenBank/DDBJ databases">
        <title>Metabolic potential, ecology and presence of endohyphal bacteria is reflected in genomic diversity of Mucoromycotina.</title>
        <authorList>
            <person name="Muszewska A."/>
            <person name="Okrasinska A."/>
            <person name="Steczkiewicz K."/>
            <person name="Drgas O."/>
            <person name="Orlowska M."/>
            <person name="Perlinska-Lenart U."/>
            <person name="Aleksandrzak-Piekarczyk T."/>
            <person name="Szatraj K."/>
            <person name="Zielenkiewicz U."/>
            <person name="Pilsyk S."/>
            <person name="Malc E."/>
            <person name="Mieczkowski P."/>
            <person name="Kruszewska J.S."/>
            <person name="Biernat P."/>
            <person name="Pawlowska J."/>
        </authorList>
    </citation>
    <scope>NUCLEOTIDE SEQUENCE</scope>
    <source>
        <strain evidence="9">WA0000051536</strain>
    </source>
</reference>
<evidence type="ECO:0000256" key="5">
    <source>
        <dbReference type="ARBA" id="ARBA00022490"/>
    </source>
</evidence>
<keyword evidence="7" id="KW-0539">Nucleus</keyword>
<dbReference type="Pfam" id="PF25795">
    <property type="entry name" value="TPR_XPO7"/>
    <property type="match status" value="1"/>
</dbReference>
<evidence type="ECO:0000256" key="1">
    <source>
        <dbReference type="ARBA" id="ARBA00004123"/>
    </source>
</evidence>
<dbReference type="GO" id="GO:0005643">
    <property type="term" value="C:nuclear pore"/>
    <property type="evidence" value="ECO:0007669"/>
    <property type="project" value="TreeGrafter"/>
</dbReference>
<evidence type="ECO:0000256" key="2">
    <source>
        <dbReference type="ARBA" id="ARBA00004496"/>
    </source>
</evidence>
<organism evidence="9 10">
    <name type="scientific">Umbelopsis vinacea</name>
    <dbReference type="NCBI Taxonomy" id="44442"/>
    <lineage>
        <taxon>Eukaryota</taxon>
        <taxon>Fungi</taxon>
        <taxon>Fungi incertae sedis</taxon>
        <taxon>Mucoromycota</taxon>
        <taxon>Mucoromycotina</taxon>
        <taxon>Umbelopsidomycetes</taxon>
        <taxon>Umbelopsidales</taxon>
        <taxon>Umbelopsidaceae</taxon>
        <taxon>Umbelopsis</taxon>
    </lineage>
</organism>
<dbReference type="GO" id="GO:0006611">
    <property type="term" value="P:protein export from nucleus"/>
    <property type="evidence" value="ECO:0007669"/>
    <property type="project" value="TreeGrafter"/>
</dbReference>
<dbReference type="GO" id="GO:0005737">
    <property type="term" value="C:cytoplasm"/>
    <property type="evidence" value="ECO:0007669"/>
    <property type="project" value="UniProtKB-SubCell"/>
</dbReference>
<dbReference type="Gene3D" id="1.25.10.10">
    <property type="entry name" value="Leucine-rich Repeat Variant"/>
    <property type="match status" value="1"/>
</dbReference>
<evidence type="ECO:0000256" key="3">
    <source>
        <dbReference type="ARBA" id="ARBA00009466"/>
    </source>
</evidence>
<dbReference type="OrthoDB" id="244158at2759"/>
<keyword evidence="6" id="KW-0653">Protein transport</keyword>
<keyword evidence="10" id="KW-1185">Reference proteome</keyword>
<evidence type="ECO:0000256" key="6">
    <source>
        <dbReference type="ARBA" id="ARBA00022927"/>
    </source>
</evidence>
<dbReference type="PANTHER" id="PTHR12596:SF2">
    <property type="entry name" value="EXPORTIN-7 ISOFORM X1"/>
    <property type="match status" value="1"/>
</dbReference>
<dbReference type="InterPro" id="IPR057947">
    <property type="entry name" value="TPR_XPO7/RBP17"/>
</dbReference>
<keyword evidence="4" id="KW-0813">Transport</keyword>
<name>A0A8H7Q730_9FUNG</name>
<accession>A0A8H7Q730</accession>
<evidence type="ECO:0000256" key="7">
    <source>
        <dbReference type="ARBA" id="ARBA00023242"/>
    </source>
</evidence>
<protein>
    <recommendedName>
        <fullName evidence="8">Exportin-7/Ran-binding protein 17 TPR repeats domain-containing protein</fullName>
    </recommendedName>
</protein>
<comment type="similarity">
    <text evidence="3">Belongs to the exportin family.</text>
</comment>
<proteinExistence type="inferred from homology"/>
<keyword evidence="5" id="KW-0963">Cytoplasm</keyword>
<dbReference type="PANTHER" id="PTHR12596">
    <property type="entry name" value="EXPORTIN 4,7-RELATED"/>
    <property type="match status" value="1"/>
</dbReference>
<evidence type="ECO:0000313" key="9">
    <source>
        <dbReference type="EMBL" id="KAG2187187.1"/>
    </source>
</evidence>
<dbReference type="InterPro" id="IPR044189">
    <property type="entry name" value="XPO4/7-like"/>
</dbReference>
<dbReference type="InterPro" id="IPR016024">
    <property type="entry name" value="ARM-type_fold"/>
</dbReference>
<gene>
    <name evidence="9" type="ORF">INT44_004859</name>
</gene>
<comment type="subcellular location">
    <subcellularLocation>
        <location evidence="2">Cytoplasm</location>
    </subcellularLocation>
    <subcellularLocation>
        <location evidence="1">Nucleus</location>
    </subcellularLocation>
</comment>
<comment type="caution">
    <text evidence="9">The sequence shown here is derived from an EMBL/GenBank/DDBJ whole genome shotgun (WGS) entry which is preliminary data.</text>
</comment>
<dbReference type="Proteomes" id="UP000612746">
    <property type="component" value="Unassembled WGS sequence"/>
</dbReference>
<dbReference type="SUPFAM" id="SSF48371">
    <property type="entry name" value="ARM repeat"/>
    <property type="match status" value="1"/>
</dbReference>
<sequence>MSQDDQQRIVYYTNLCETLYGASSHQDRERAEHILEHAFPTFADAAGSGVAGRRPSLDSSYTYDISSPQDSAYALTLLLKNSPNPYVQMFASTRLKALITDQFPVFSQDAKIQTRNFVLEYLYLHPNLQPFVIVQLAQVFTMLTKLGWFDLDEFKTVHRDLNQFLQASIDHRIVGLQLLTILVQDINLPIPARNLARHRKTAVAFRDDQLFLIFESANNILQELLQNAMSLDNDQQDRLCDAVLKLISKCMAFDFIGTTPDESGEDSGTIQIPTSWKSLIEDESFIHNMFSAYNTFPTPHSSQAMECLAQIATIRRSIYSEEERHKVILRIMQGTRDILVSSAGLSEESNHHHFCRMLARFRATYQLNEITEKDLYEEWITLVADFTIKAFQAWQYAPNSVTYLLSFWSKIIQSLSYTRTSTALGKIEALTIELTRSFISSRIDSVELTLEEMLDDPLDNEDALMENLDMLANIARCKYQESASTVISIFEPIAANFEDLVSRINSGGAHTEELKQAILVTQTKFAWLVYIIGSFLSARTTYLSSDELDEIDGLLTTKVVQLINVNELLQSQHGGILAHQKLDCAFVYFLQQFKKAYIGEPSSRVAVYTNLNKTFGIGDQVGMLDLVTQKM</sequence>
<evidence type="ECO:0000259" key="8">
    <source>
        <dbReference type="Pfam" id="PF25795"/>
    </source>
</evidence>
<evidence type="ECO:0000256" key="4">
    <source>
        <dbReference type="ARBA" id="ARBA00022448"/>
    </source>
</evidence>
<evidence type="ECO:0000313" key="10">
    <source>
        <dbReference type="Proteomes" id="UP000612746"/>
    </source>
</evidence>
<dbReference type="InterPro" id="IPR011989">
    <property type="entry name" value="ARM-like"/>
</dbReference>
<dbReference type="EMBL" id="JAEPRA010000003">
    <property type="protein sequence ID" value="KAG2187187.1"/>
    <property type="molecule type" value="Genomic_DNA"/>
</dbReference>